<dbReference type="PANTHER" id="PTHR41164:SF1">
    <property type="entry name" value="CURLI PRODUCTION ASSEMBLY_TRANSPORT COMPONENT CSGG"/>
    <property type="match status" value="1"/>
</dbReference>
<dbReference type="PANTHER" id="PTHR41164">
    <property type="entry name" value="CURLI PRODUCTION ASSEMBLY/TRANSPORT COMPONENT CSGG"/>
    <property type="match status" value="1"/>
</dbReference>
<evidence type="ECO:0000256" key="5">
    <source>
        <dbReference type="ARBA" id="ARBA00023288"/>
    </source>
</evidence>
<dbReference type="AlphaFoldDB" id="X1CE89"/>
<evidence type="ECO:0000256" key="2">
    <source>
        <dbReference type="ARBA" id="ARBA00022729"/>
    </source>
</evidence>
<gene>
    <name evidence="8" type="ORF">S01H4_38825</name>
</gene>
<evidence type="ECO:0000256" key="3">
    <source>
        <dbReference type="ARBA" id="ARBA00023136"/>
    </source>
</evidence>
<dbReference type="InterPro" id="IPR005534">
    <property type="entry name" value="Curli_assmbl/transp-comp_CsgG"/>
</dbReference>
<dbReference type="Gene3D" id="2.40.10.410">
    <property type="entry name" value="FlgT, C-terminal domain"/>
    <property type="match status" value="1"/>
</dbReference>
<keyword evidence="1" id="KW-1003">Cell membrane</keyword>
<evidence type="ECO:0000313" key="8">
    <source>
        <dbReference type="EMBL" id="GAG94573.1"/>
    </source>
</evidence>
<name>X1CE89_9ZZZZ</name>
<dbReference type="GO" id="GO:0030288">
    <property type="term" value="C:outer membrane-bounded periplasmic space"/>
    <property type="evidence" value="ECO:0007669"/>
    <property type="project" value="InterPro"/>
</dbReference>
<sequence>RYAAMDEQDFAASGRTASGKKAPVTGQMTPAQLLVKGAITHAQGDTGGAGGGFRIKGIRIGGGGGKGEVNATIYIVDSTTGQVLASKSVVGTHERKSFDVGYSSYDWGAAFGGHSNDNVGLAVQDACAEAVDFLIAQLPNVPWTGSVVLVKGDKVYVNRGTREGVAVGQTFTVGQVEVLRDPGTGEVLDESMTEVARLRVSQVKEKLSIADITSGSTAAVEKGMTIHQP</sequence>
<dbReference type="Gene3D" id="3.40.50.10610">
    <property type="entry name" value="ABC-type transport auxiliary lipoprotein component"/>
    <property type="match status" value="1"/>
</dbReference>
<feature type="non-terminal residue" evidence="8">
    <location>
        <position position="1"/>
    </location>
</feature>
<comment type="caution">
    <text evidence="8">The sequence shown here is derived from an EMBL/GenBank/DDBJ whole genome shotgun (WGS) entry which is preliminary data.</text>
</comment>
<organism evidence="8">
    <name type="scientific">marine sediment metagenome</name>
    <dbReference type="NCBI Taxonomy" id="412755"/>
    <lineage>
        <taxon>unclassified sequences</taxon>
        <taxon>metagenomes</taxon>
        <taxon>ecological metagenomes</taxon>
    </lineage>
</organism>
<dbReference type="Pfam" id="PF03783">
    <property type="entry name" value="CsgG"/>
    <property type="match status" value="1"/>
</dbReference>
<evidence type="ECO:0000256" key="6">
    <source>
        <dbReference type="SAM" id="MobiDB-lite"/>
    </source>
</evidence>
<dbReference type="Pfam" id="PF16538">
    <property type="entry name" value="FlgT_C"/>
    <property type="match status" value="1"/>
</dbReference>
<keyword evidence="4" id="KW-0564">Palmitate</keyword>
<evidence type="ECO:0000256" key="1">
    <source>
        <dbReference type="ARBA" id="ARBA00022475"/>
    </source>
</evidence>
<evidence type="ECO:0000259" key="7">
    <source>
        <dbReference type="Pfam" id="PF16538"/>
    </source>
</evidence>
<keyword evidence="3" id="KW-0472">Membrane</keyword>
<reference evidence="8" key="1">
    <citation type="journal article" date="2014" name="Front. Microbiol.">
        <title>High frequency of phylogenetically diverse reductive dehalogenase-homologous genes in deep subseafloor sedimentary metagenomes.</title>
        <authorList>
            <person name="Kawai M."/>
            <person name="Futagami T."/>
            <person name="Toyoda A."/>
            <person name="Takaki Y."/>
            <person name="Nishi S."/>
            <person name="Hori S."/>
            <person name="Arai W."/>
            <person name="Tsubouchi T."/>
            <person name="Morono Y."/>
            <person name="Uchiyama I."/>
            <person name="Ito T."/>
            <person name="Fujiyama A."/>
            <person name="Inagaki F."/>
            <person name="Takami H."/>
        </authorList>
    </citation>
    <scope>NUCLEOTIDE SEQUENCE</scope>
    <source>
        <strain evidence="8">Expedition CK06-06</strain>
    </source>
</reference>
<accession>X1CE89</accession>
<keyword evidence="5" id="KW-0449">Lipoprotein</keyword>
<feature type="domain" description="Flagellar assembly protein T C-terminal" evidence="7">
    <location>
        <begin position="152"/>
        <end position="217"/>
    </location>
</feature>
<dbReference type="EMBL" id="BART01020974">
    <property type="protein sequence ID" value="GAG94573.1"/>
    <property type="molecule type" value="Genomic_DNA"/>
</dbReference>
<proteinExistence type="predicted"/>
<evidence type="ECO:0000256" key="4">
    <source>
        <dbReference type="ARBA" id="ARBA00023139"/>
    </source>
</evidence>
<dbReference type="InterPro" id="IPR032388">
    <property type="entry name" value="FlgT_C"/>
</dbReference>
<protein>
    <recommendedName>
        <fullName evidence="7">Flagellar assembly protein T C-terminal domain-containing protein</fullName>
    </recommendedName>
</protein>
<dbReference type="InterPro" id="IPR038165">
    <property type="entry name" value="FlgT_C_sf"/>
</dbReference>
<keyword evidence="2" id="KW-0732">Signal</keyword>
<feature type="region of interest" description="Disordered" evidence="6">
    <location>
        <begin position="1"/>
        <end position="24"/>
    </location>
</feature>